<keyword evidence="1" id="KW-0175">Coiled coil</keyword>
<keyword evidence="3" id="KW-1133">Transmembrane helix</keyword>
<feature type="region of interest" description="Disordered" evidence="2">
    <location>
        <begin position="1"/>
        <end position="28"/>
    </location>
</feature>
<comment type="caution">
    <text evidence="4">The sequence shown here is derived from an EMBL/GenBank/DDBJ whole genome shotgun (WGS) entry which is preliminary data.</text>
</comment>
<keyword evidence="3" id="KW-0472">Membrane</keyword>
<proteinExistence type="predicted"/>
<dbReference type="EMBL" id="JBBPBK010000011">
    <property type="protein sequence ID" value="KAK9275511.1"/>
    <property type="molecule type" value="Genomic_DNA"/>
</dbReference>
<evidence type="ECO:0000256" key="1">
    <source>
        <dbReference type="SAM" id="Coils"/>
    </source>
</evidence>
<keyword evidence="5" id="KW-1185">Reference proteome</keyword>
<dbReference type="PANTHER" id="PTHR36383:SF1">
    <property type="entry name" value="PROTEIN, PUTATIVE-RELATED"/>
    <property type="match status" value="1"/>
</dbReference>
<gene>
    <name evidence="4" type="ORF">L1049_022778</name>
</gene>
<name>A0AAP0RD20_LIQFO</name>
<accession>A0AAP0RD20</accession>
<organism evidence="4 5">
    <name type="scientific">Liquidambar formosana</name>
    <name type="common">Formosan gum</name>
    <dbReference type="NCBI Taxonomy" id="63359"/>
    <lineage>
        <taxon>Eukaryota</taxon>
        <taxon>Viridiplantae</taxon>
        <taxon>Streptophyta</taxon>
        <taxon>Embryophyta</taxon>
        <taxon>Tracheophyta</taxon>
        <taxon>Spermatophyta</taxon>
        <taxon>Magnoliopsida</taxon>
        <taxon>eudicotyledons</taxon>
        <taxon>Gunneridae</taxon>
        <taxon>Pentapetalae</taxon>
        <taxon>Saxifragales</taxon>
        <taxon>Altingiaceae</taxon>
        <taxon>Liquidambar</taxon>
    </lineage>
</organism>
<dbReference type="AlphaFoldDB" id="A0AAP0RD20"/>
<evidence type="ECO:0000313" key="4">
    <source>
        <dbReference type="EMBL" id="KAK9275511.1"/>
    </source>
</evidence>
<feature type="compositionally biased region" description="Low complexity" evidence="2">
    <location>
        <begin position="14"/>
        <end position="28"/>
    </location>
</feature>
<evidence type="ECO:0000313" key="5">
    <source>
        <dbReference type="Proteomes" id="UP001415857"/>
    </source>
</evidence>
<dbReference type="PANTHER" id="PTHR36383">
    <property type="entry name" value="OS09G0529350 PROTEIN"/>
    <property type="match status" value="1"/>
</dbReference>
<dbReference type="Proteomes" id="UP001415857">
    <property type="component" value="Unassembled WGS sequence"/>
</dbReference>
<reference evidence="4 5" key="1">
    <citation type="journal article" date="2024" name="Plant J.">
        <title>Genome sequences and population genomics reveal climatic adaptation and genomic divergence between two closely related sweetgum species.</title>
        <authorList>
            <person name="Xu W.Q."/>
            <person name="Ren C.Q."/>
            <person name="Zhang X.Y."/>
            <person name="Comes H.P."/>
            <person name="Liu X.H."/>
            <person name="Li Y.G."/>
            <person name="Kettle C.J."/>
            <person name="Jalonen R."/>
            <person name="Gaisberger H."/>
            <person name="Ma Y.Z."/>
            <person name="Qiu Y.X."/>
        </authorList>
    </citation>
    <scope>NUCLEOTIDE SEQUENCE [LARGE SCALE GENOMIC DNA]</scope>
    <source>
        <strain evidence="4">Hangzhou</strain>
    </source>
</reference>
<evidence type="ECO:0000256" key="3">
    <source>
        <dbReference type="SAM" id="Phobius"/>
    </source>
</evidence>
<protein>
    <recommendedName>
        <fullName evidence="6">Homer protein</fullName>
    </recommendedName>
</protein>
<feature type="transmembrane region" description="Helical" evidence="3">
    <location>
        <begin position="228"/>
        <end position="250"/>
    </location>
</feature>
<feature type="coiled-coil region" evidence="1">
    <location>
        <begin position="98"/>
        <end position="166"/>
    </location>
</feature>
<evidence type="ECO:0000256" key="2">
    <source>
        <dbReference type="SAM" id="MobiDB-lite"/>
    </source>
</evidence>
<evidence type="ECO:0008006" key="6">
    <source>
        <dbReference type="Google" id="ProtNLM"/>
    </source>
</evidence>
<keyword evidence="3" id="KW-0812">Transmembrane</keyword>
<sequence>MSKTHSSLQNPLQSETMTTTPLNPTLLSSPKPKFVLTKTLCITSPACKKIFNRSSSSIPRFVIVKCRSSEPSETANLKDALSGIVGEQVEELLNREENRVLLDELEKASERVEIAKKELAEIEKQEIEAKRVREYVNQLESRASEIAECQREILEAKAKVEEAERSLSLDEDGAGVGDAFMEEGSEEIEVDKDKERLESIKAALISAIVGTLAGLPISFTQVTGSSQLILPLAITFVSCALFGVTFRYAVRRDLDNVQLKTGTSAAFGVVKGLATLGGGQPLELDAGSFLSHAFDGAVYVSENLLIFVFAAVGLDLCFKTRFISPFPIKRSVSRTNSK</sequence>
<feature type="transmembrane region" description="Helical" evidence="3">
    <location>
        <begin position="202"/>
        <end position="222"/>
    </location>
</feature>
<feature type="compositionally biased region" description="Polar residues" evidence="2">
    <location>
        <begin position="1"/>
        <end position="13"/>
    </location>
</feature>